<dbReference type="PANTHER" id="PTHR30024">
    <property type="entry name" value="ALIPHATIC SULFONATES-BINDING PROTEIN-RELATED"/>
    <property type="match status" value="1"/>
</dbReference>
<dbReference type="Pfam" id="PF09084">
    <property type="entry name" value="NMT1"/>
    <property type="match status" value="1"/>
</dbReference>
<proteinExistence type="predicted"/>
<keyword evidence="4" id="KW-1185">Reference proteome</keyword>
<evidence type="ECO:0000259" key="2">
    <source>
        <dbReference type="Pfam" id="PF09084"/>
    </source>
</evidence>
<dbReference type="RefSeq" id="WP_112282669.1">
    <property type="nucleotide sequence ID" value="NZ_MASW01000004.1"/>
</dbReference>
<protein>
    <recommendedName>
        <fullName evidence="2">SsuA/THI5-like domain-containing protein</fullName>
    </recommendedName>
</protein>
<dbReference type="AlphaFoldDB" id="A0A2V4ATM0"/>
<sequence length="330" mass="34701">MIERFRSRRSTAAAVVSAMGLALLAACGGESSQAASTDGLRETSIDVGPFANFTLPWVAQELGYFEDEGLPVELVINNGGATVQLPLVTSGKLDIGASSAADVIPAIATGAPLKLLANAGSVLTEDLEKSSNMLIYKDPAITSAKDLEGRTVAFNTIGGAQEALVRLAVEEDGGDPDQVDFVQLPVQNIPKAIDEGKVDAGQGLEPFLQQARELKLRELLSIGNILPGAPEFAYWTSASWADEHPKELAAFQRAIGRAAVAAAKDPGLVRTALEKYGKIDPAVAANVRNVGQFTDEIPVAKFAELGDLLTENGLATSLPRADQWVLDPQA</sequence>
<evidence type="ECO:0000313" key="3">
    <source>
        <dbReference type="EMBL" id="PXY24687.1"/>
    </source>
</evidence>
<organism evidence="3 4">
    <name type="scientific">Prauserella muralis</name>
    <dbReference type="NCBI Taxonomy" id="588067"/>
    <lineage>
        <taxon>Bacteria</taxon>
        <taxon>Bacillati</taxon>
        <taxon>Actinomycetota</taxon>
        <taxon>Actinomycetes</taxon>
        <taxon>Pseudonocardiales</taxon>
        <taxon>Pseudonocardiaceae</taxon>
        <taxon>Prauserella</taxon>
    </lineage>
</organism>
<feature type="chain" id="PRO_5038375962" description="SsuA/THI5-like domain-containing protein" evidence="1">
    <location>
        <begin position="26"/>
        <end position="330"/>
    </location>
</feature>
<feature type="domain" description="SsuA/THI5-like" evidence="2">
    <location>
        <begin position="52"/>
        <end position="266"/>
    </location>
</feature>
<accession>A0A2V4ATM0</accession>
<keyword evidence="1" id="KW-0732">Signal</keyword>
<gene>
    <name evidence="3" type="ORF">BAY60_19460</name>
</gene>
<dbReference type="InterPro" id="IPR015168">
    <property type="entry name" value="SsuA/THI5"/>
</dbReference>
<dbReference type="PROSITE" id="PS51257">
    <property type="entry name" value="PROKAR_LIPOPROTEIN"/>
    <property type="match status" value="1"/>
</dbReference>
<dbReference type="Proteomes" id="UP000249915">
    <property type="component" value="Unassembled WGS sequence"/>
</dbReference>
<dbReference type="SUPFAM" id="SSF53850">
    <property type="entry name" value="Periplasmic binding protein-like II"/>
    <property type="match status" value="1"/>
</dbReference>
<evidence type="ECO:0000313" key="4">
    <source>
        <dbReference type="Proteomes" id="UP000249915"/>
    </source>
</evidence>
<feature type="signal peptide" evidence="1">
    <location>
        <begin position="1"/>
        <end position="25"/>
    </location>
</feature>
<dbReference type="EMBL" id="MASW01000004">
    <property type="protein sequence ID" value="PXY24687.1"/>
    <property type="molecule type" value="Genomic_DNA"/>
</dbReference>
<dbReference type="OrthoDB" id="8892982at2"/>
<comment type="caution">
    <text evidence="3">The sequence shown here is derived from an EMBL/GenBank/DDBJ whole genome shotgun (WGS) entry which is preliminary data.</text>
</comment>
<dbReference type="Gene3D" id="3.40.190.10">
    <property type="entry name" value="Periplasmic binding protein-like II"/>
    <property type="match status" value="2"/>
</dbReference>
<evidence type="ECO:0000256" key="1">
    <source>
        <dbReference type="SAM" id="SignalP"/>
    </source>
</evidence>
<reference evidence="3 4" key="1">
    <citation type="submission" date="2016-07" db="EMBL/GenBank/DDBJ databases">
        <title>Draft genome sequence of Prauserella muralis DSM 45305, isolated from a mould-covered wall in an indoor environment.</title>
        <authorList>
            <person name="Ruckert C."/>
            <person name="Albersmeier A."/>
            <person name="Jiang C.-L."/>
            <person name="Jiang Y."/>
            <person name="Kalinowski J."/>
            <person name="Schneider O."/>
            <person name="Winkler A."/>
            <person name="Zotchev S.B."/>
        </authorList>
    </citation>
    <scope>NUCLEOTIDE SEQUENCE [LARGE SCALE GENOMIC DNA]</scope>
    <source>
        <strain evidence="3 4">DSM 45305</strain>
    </source>
</reference>
<name>A0A2V4ATM0_9PSEU</name>